<keyword evidence="1" id="KW-0732">Signal</keyword>
<dbReference type="RefSeq" id="WP_186676991.1">
    <property type="nucleotide sequence ID" value="NZ_CP077093.1"/>
</dbReference>
<reference evidence="2 3" key="1">
    <citation type="journal article" date="2020" name="Microorganisms">
        <title>Reliable Identification of Environmental Pseudomonas Isolates Using the rpoD Gene.</title>
        <authorList>
            <consortium name="The Broad Institute Genome Sequencing Platform"/>
            <person name="Girard L."/>
            <person name="Lood C."/>
            <person name="Rokni-Zadeh H."/>
            <person name="van Noort V."/>
            <person name="Lavigne R."/>
            <person name="De Mot R."/>
        </authorList>
    </citation>
    <scope>NUCLEOTIDE SEQUENCE [LARGE SCALE GENOMIC DNA]</scope>
    <source>
        <strain evidence="2 3">RW8P3</strain>
    </source>
</reference>
<dbReference type="Proteomes" id="UP000634530">
    <property type="component" value="Chromosome"/>
</dbReference>
<sequence>MNRGRVLPTALLTASCLLAQTAIAAPPLAYHWATQGTEVPAQVLYALALQESGAWLRGRLVPWPWTLNVAGEARRFADRQSACNALLLAIHDVGAKRVDAGLGQINLGWNGQHFSHPCQALDPYRNLSVATRLLLVHKEPGLDWVTTAGRYHRPLGGTPAESYRKTFARHLGRVSQGSVQGRNAR</sequence>
<dbReference type="KEGG" id="pvw:HU752_015295"/>
<dbReference type="SUPFAM" id="SSF53955">
    <property type="entry name" value="Lysozyme-like"/>
    <property type="match status" value="1"/>
</dbReference>
<proteinExistence type="predicted"/>
<dbReference type="EMBL" id="CP077093">
    <property type="protein sequence ID" value="QXI31207.1"/>
    <property type="molecule type" value="Genomic_DNA"/>
</dbReference>
<evidence type="ECO:0000313" key="3">
    <source>
        <dbReference type="Proteomes" id="UP000634530"/>
    </source>
</evidence>
<name>A0A9E6PQH0_9PSED</name>
<organism evidence="2 3">
    <name type="scientific">Pseudomonas vanderleydeniana</name>
    <dbReference type="NCBI Taxonomy" id="2745495"/>
    <lineage>
        <taxon>Bacteria</taxon>
        <taxon>Pseudomonadati</taxon>
        <taxon>Pseudomonadota</taxon>
        <taxon>Gammaproteobacteria</taxon>
        <taxon>Pseudomonadales</taxon>
        <taxon>Pseudomonadaceae</taxon>
        <taxon>Pseudomonas</taxon>
    </lineage>
</organism>
<feature type="chain" id="PRO_5039710563" evidence="1">
    <location>
        <begin position="25"/>
        <end position="185"/>
    </location>
</feature>
<protein>
    <submittedName>
        <fullName evidence="2">Lytic transglycosylase domain-containing protein</fullName>
    </submittedName>
</protein>
<evidence type="ECO:0000313" key="2">
    <source>
        <dbReference type="EMBL" id="QXI31207.1"/>
    </source>
</evidence>
<keyword evidence="3" id="KW-1185">Reference proteome</keyword>
<accession>A0A9E6PQH0</accession>
<reference evidence="2 3" key="2">
    <citation type="journal article" date="2021" name="Microorganisms">
        <title>The Ever-Expanding Pseudomonas Genus: Description of 43 New Species and Partition of the Pseudomonas putida Group.</title>
        <authorList>
            <person name="Girard L."/>
            <person name="Lood C."/>
            <person name="Hofte M."/>
            <person name="Vandamme P."/>
            <person name="Rokni-Zadeh H."/>
            <person name="van Noort V."/>
            <person name="Lavigne R."/>
            <person name="De Mot R."/>
        </authorList>
    </citation>
    <scope>NUCLEOTIDE SEQUENCE [LARGE SCALE GENOMIC DNA]</scope>
    <source>
        <strain evidence="2 3">RW8P3</strain>
    </source>
</reference>
<feature type="signal peptide" evidence="1">
    <location>
        <begin position="1"/>
        <end position="24"/>
    </location>
</feature>
<dbReference type="InterPro" id="IPR023346">
    <property type="entry name" value="Lysozyme-like_dom_sf"/>
</dbReference>
<evidence type="ECO:0000256" key="1">
    <source>
        <dbReference type="SAM" id="SignalP"/>
    </source>
</evidence>
<dbReference type="AlphaFoldDB" id="A0A9E6PQH0"/>
<dbReference type="PROSITE" id="PS51257">
    <property type="entry name" value="PROKAR_LIPOPROTEIN"/>
    <property type="match status" value="1"/>
</dbReference>
<gene>
    <name evidence="2" type="ORF">HU752_015295</name>
</gene>